<dbReference type="InterPro" id="IPR025348">
    <property type="entry name" value="DUF4252"/>
</dbReference>
<evidence type="ECO:0000256" key="1">
    <source>
        <dbReference type="SAM" id="SignalP"/>
    </source>
</evidence>
<protein>
    <recommendedName>
        <fullName evidence="4">DUF4252 domain-containing protein</fullName>
    </recommendedName>
</protein>
<keyword evidence="1" id="KW-0732">Signal</keyword>
<feature type="chain" id="PRO_5045708584" description="DUF4252 domain-containing protein" evidence="1">
    <location>
        <begin position="24"/>
        <end position="182"/>
    </location>
</feature>
<proteinExistence type="predicted"/>
<feature type="signal peptide" evidence="1">
    <location>
        <begin position="1"/>
        <end position="23"/>
    </location>
</feature>
<evidence type="ECO:0000313" key="2">
    <source>
        <dbReference type="EMBL" id="GGI57900.1"/>
    </source>
</evidence>
<dbReference type="Proteomes" id="UP000624701">
    <property type="component" value="Unassembled WGS sequence"/>
</dbReference>
<reference evidence="3" key="1">
    <citation type="journal article" date="2019" name="Int. J. Syst. Evol. Microbiol.">
        <title>The Global Catalogue of Microorganisms (GCM) 10K type strain sequencing project: providing services to taxonomists for standard genome sequencing and annotation.</title>
        <authorList>
            <consortium name="The Broad Institute Genomics Platform"/>
            <consortium name="The Broad Institute Genome Sequencing Center for Infectious Disease"/>
            <person name="Wu L."/>
            <person name="Ma J."/>
        </authorList>
    </citation>
    <scope>NUCLEOTIDE SEQUENCE [LARGE SCALE GENOMIC DNA]</scope>
    <source>
        <strain evidence="3">CCM 8681</strain>
    </source>
</reference>
<evidence type="ECO:0008006" key="4">
    <source>
        <dbReference type="Google" id="ProtNLM"/>
    </source>
</evidence>
<name>A0ABQ2BZH0_9FLAO</name>
<sequence>MQFQSIKKLVMLALVVTAFVSCSNGPTLQTYYVDNELKPGFTTFDIPTSFIDVDKVELSEQQEKAYKSIDKLNVLAFKVDSNNIDVYKTELENVKTILKDPKYEELMRGGNTTDGKFVVKFIGDVESIDELIVLGNANDKGFMVARILGDDMNANDLVSLSTIMNDVKFEDTDLNGLTDFFK</sequence>
<dbReference type="EMBL" id="BMDQ01000003">
    <property type="protein sequence ID" value="GGI57900.1"/>
    <property type="molecule type" value="Genomic_DNA"/>
</dbReference>
<organism evidence="2 3">
    <name type="scientific">Winogradskyella haliclonae</name>
    <dbReference type="NCBI Taxonomy" id="2048558"/>
    <lineage>
        <taxon>Bacteria</taxon>
        <taxon>Pseudomonadati</taxon>
        <taxon>Bacteroidota</taxon>
        <taxon>Flavobacteriia</taxon>
        <taxon>Flavobacteriales</taxon>
        <taxon>Flavobacteriaceae</taxon>
        <taxon>Winogradskyella</taxon>
    </lineage>
</organism>
<gene>
    <name evidence="2" type="ORF">GCM10011444_22090</name>
</gene>
<comment type="caution">
    <text evidence="2">The sequence shown here is derived from an EMBL/GenBank/DDBJ whole genome shotgun (WGS) entry which is preliminary data.</text>
</comment>
<accession>A0ABQ2BZH0</accession>
<dbReference type="PROSITE" id="PS51257">
    <property type="entry name" value="PROKAR_LIPOPROTEIN"/>
    <property type="match status" value="1"/>
</dbReference>
<dbReference type="Pfam" id="PF14060">
    <property type="entry name" value="DUF4252"/>
    <property type="match status" value="1"/>
</dbReference>
<evidence type="ECO:0000313" key="3">
    <source>
        <dbReference type="Proteomes" id="UP000624701"/>
    </source>
</evidence>
<keyword evidence="3" id="KW-1185">Reference proteome</keyword>